<dbReference type="InterPro" id="IPR000014">
    <property type="entry name" value="PAS"/>
</dbReference>
<evidence type="ECO:0000259" key="3">
    <source>
        <dbReference type="Pfam" id="PF14417"/>
    </source>
</evidence>
<organism evidence="4 5">
    <name type="scientific">Tuber aestivum</name>
    <name type="common">summer truffle</name>
    <dbReference type="NCBI Taxonomy" id="59557"/>
    <lineage>
        <taxon>Eukaryota</taxon>
        <taxon>Fungi</taxon>
        <taxon>Dikarya</taxon>
        <taxon>Ascomycota</taxon>
        <taxon>Pezizomycotina</taxon>
        <taxon>Pezizomycetes</taxon>
        <taxon>Pezizales</taxon>
        <taxon>Tuberaceae</taxon>
        <taxon>Tuber</taxon>
    </lineage>
</organism>
<evidence type="ECO:0000256" key="1">
    <source>
        <dbReference type="SAM" id="MobiDB-lite"/>
    </source>
</evidence>
<dbReference type="EMBL" id="LN890972">
    <property type="protein sequence ID" value="CUS13491.1"/>
    <property type="molecule type" value="Genomic_DNA"/>
</dbReference>
<feature type="region of interest" description="Disordered" evidence="1">
    <location>
        <begin position="417"/>
        <end position="436"/>
    </location>
</feature>
<dbReference type="SUPFAM" id="SSF55785">
    <property type="entry name" value="PYP-like sensor domain (PAS domain)"/>
    <property type="match status" value="1"/>
</dbReference>
<gene>
    <name evidence="4" type="ORF">GSTUAT00002429001</name>
</gene>
<dbReference type="Gene3D" id="3.30.450.20">
    <property type="entry name" value="PAS domain"/>
    <property type="match status" value="1"/>
</dbReference>
<accession>A0A292Q360</accession>
<dbReference type="InterPro" id="IPR035965">
    <property type="entry name" value="PAS-like_dom_sf"/>
</dbReference>
<evidence type="ECO:0008006" key="6">
    <source>
        <dbReference type="Google" id="ProtNLM"/>
    </source>
</evidence>
<feature type="compositionally biased region" description="Basic and acidic residues" evidence="1">
    <location>
        <begin position="783"/>
        <end position="795"/>
    </location>
</feature>
<feature type="region of interest" description="Disordered" evidence="1">
    <location>
        <begin position="1"/>
        <end position="26"/>
    </location>
</feature>
<dbReference type="Proteomes" id="UP001412239">
    <property type="component" value="Unassembled WGS sequence"/>
</dbReference>
<feature type="compositionally biased region" description="Low complexity" evidence="1">
    <location>
        <begin position="425"/>
        <end position="434"/>
    </location>
</feature>
<feature type="domain" description="PAS fold-3" evidence="2">
    <location>
        <begin position="289"/>
        <end position="371"/>
    </location>
</feature>
<reference evidence="4" key="1">
    <citation type="submission" date="2015-10" db="EMBL/GenBank/DDBJ databases">
        <authorList>
            <person name="Regsiter A."/>
            <person name="william w."/>
        </authorList>
    </citation>
    <scope>NUCLEOTIDE SEQUENCE</scope>
    <source>
        <strain evidence="4">Montdore</strain>
    </source>
</reference>
<dbReference type="CDD" id="cd00130">
    <property type="entry name" value="PAS"/>
    <property type="match status" value="1"/>
</dbReference>
<protein>
    <recommendedName>
        <fullName evidence="6">PAS domain-containing protein</fullName>
    </recommendedName>
</protein>
<proteinExistence type="predicted"/>
<evidence type="ECO:0000259" key="2">
    <source>
        <dbReference type="Pfam" id="PF08447"/>
    </source>
</evidence>
<dbReference type="InterPro" id="IPR013655">
    <property type="entry name" value="PAS_fold_3"/>
</dbReference>
<dbReference type="InterPro" id="IPR025847">
    <property type="entry name" value="MEDS_domain"/>
</dbReference>
<dbReference type="Pfam" id="PF08447">
    <property type="entry name" value="PAS_3"/>
    <property type="match status" value="1"/>
</dbReference>
<evidence type="ECO:0000313" key="4">
    <source>
        <dbReference type="EMBL" id="CUS13491.1"/>
    </source>
</evidence>
<keyword evidence="5" id="KW-1185">Reference proteome</keyword>
<feature type="region of interest" description="Disordered" evidence="1">
    <location>
        <begin position="727"/>
        <end position="795"/>
    </location>
</feature>
<feature type="domain" description="MEDS" evidence="3">
    <location>
        <begin position="30"/>
        <end position="191"/>
    </location>
</feature>
<evidence type="ECO:0000313" key="5">
    <source>
        <dbReference type="Proteomes" id="UP001412239"/>
    </source>
</evidence>
<dbReference type="CDD" id="cd12148">
    <property type="entry name" value="fungal_TF_MHR"/>
    <property type="match status" value="1"/>
</dbReference>
<dbReference type="AlphaFoldDB" id="A0A292Q360"/>
<dbReference type="Pfam" id="PF14417">
    <property type="entry name" value="MEDS"/>
    <property type="match status" value="1"/>
</dbReference>
<name>A0A292Q360_9PEZI</name>
<feature type="compositionally biased region" description="Polar residues" evidence="1">
    <location>
        <begin position="727"/>
        <end position="739"/>
    </location>
</feature>
<sequence>MAGDVTPGGAQKKPPRNKKSAASPPTPRCDHVLQFYEADSYLYSAISSFILPTFFSTESASVIIATRTHLDALEVNLREQNLVPGQLKDRGQLILLDADDILSVIMPGGSLDIDLFDQYLRKIFPDVQSKFPKVRVYGELVNILCEQGNYELARQLEVSWELFLSEPDQNVALLCGYNMGVFEAEGLSEVFQQICLNHSKVEPTEKEYPTLGHSNNQKTAVAMLQQKTRCLEAEINRRKMSEAAFQMIFDHFSSGSRASDKSYEVDGGYVAHPIGICGRILHEGRIRYFANDRFCQISGLAEATIHRDGNWLNAVHHFDREKVSRCFSLEDGRMRKVEYRFVHPSGDVRWVSAEFTVTLSGYTHSVVDITGIKEAVAQRRKRSDNIGEMCSSHHGERRIMQNLVGEGQQRPIPDSVLRWDRGHSSNHSPNRNSSFLDTNQKALAERTQAEVEKISKIFSQITKEEATLQNSIGSAAISKTVDELRVWQDNLPGGFTIPAVINDHSLHPVLRSGLLLGHCTYFRSILAVTRRTLVRAATQAAKSTYPIDPSSFEVRYGNKCIGAARAICRVHDLLASEDTAHAQKSWLTVSSYFIACLIVFLDTSLNPPEAPADDIKLIIPRCMDTIRNSANTSSCSKRYIETLDPLWIALKPPIPHGGSSPRKPSITPPEDWANLEVTTKWTQGRGTAITNDILDILMSPWVSEDAEWAATGHDWRFLVQQLNQPHISPRSSTHMSSPNPSTPPEYTPWSDRSSNTRRAKRSKADDEGVNERSSTPLSGRSRHSTEHGGEVYRRR</sequence>